<dbReference type="InterPro" id="IPR001647">
    <property type="entry name" value="HTH_TetR"/>
</dbReference>
<organism evidence="7 8">
    <name type="scientific">Cohnella silvisoli</name>
    <dbReference type="NCBI Taxonomy" id="2873699"/>
    <lineage>
        <taxon>Bacteria</taxon>
        <taxon>Bacillati</taxon>
        <taxon>Bacillota</taxon>
        <taxon>Bacilli</taxon>
        <taxon>Bacillales</taxon>
        <taxon>Paenibacillaceae</taxon>
        <taxon>Cohnella</taxon>
    </lineage>
</organism>
<dbReference type="InterPro" id="IPR004111">
    <property type="entry name" value="Repressor_TetR_C"/>
</dbReference>
<dbReference type="Proteomes" id="UP001493487">
    <property type="component" value="Unassembled WGS sequence"/>
</dbReference>
<evidence type="ECO:0000256" key="3">
    <source>
        <dbReference type="ARBA" id="ARBA00023125"/>
    </source>
</evidence>
<dbReference type="PANTHER" id="PTHR30055">
    <property type="entry name" value="HTH-TYPE TRANSCRIPTIONAL REGULATOR RUTR"/>
    <property type="match status" value="1"/>
</dbReference>
<dbReference type="InterPro" id="IPR050109">
    <property type="entry name" value="HTH-type_TetR-like_transc_reg"/>
</dbReference>
<dbReference type="InterPro" id="IPR036271">
    <property type="entry name" value="Tet_transcr_reg_TetR-rel_C_sf"/>
</dbReference>
<keyword evidence="1" id="KW-0678">Repressor</keyword>
<evidence type="ECO:0000256" key="2">
    <source>
        <dbReference type="ARBA" id="ARBA00023015"/>
    </source>
</evidence>
<dbReference type="RefSeq" id="WP_232187703.1">
    <property type="nucleotide sequence ID" value="NZ_JAIOAP010000014.1"/>
</dbReference>
<dbReference type="PROSITE" id="PS50977">
    <property type="entry name" value="HTH_TETR_2"/>
    <property type="match status" value="1"/>
</dbReference>
<dbReference type="InterPro" id="IPR009057">
    <property type="entry name" value="Homeodomain-like_sf"/>
</dbReference>
<keyword evidence="3 5" id="KW-0238">DNA-binding</keyword>
<dbReference type="PRINTS" id="PR00455">
    <property type="entry name" value="HTHTETR"/>
</dbReference>
<protein>
    <submittedName>
        <fullName evidence="7">TetR/AcrR family transcriptional regulator C-terminal domain-containing protein</fullName>
    </submittedName>
</protein>
<dbReference type="Gene3D" id="1.10.10.60">
    <property type="entry name" value="Homeodomain-like"/>
    <property type="match status" value="1"/>
</dbReference>
<evidence type="ECO:0000259" key="6">
    <source>
        <dbReference type="PROSITE" id="PS50977"/>
    </source>
</evidence>
<dbReference type="PANTHER" id="PTHR30055:SF151">
    <property type="entry name" value="TRANSCRIPTIONAL REGULATORY PROTEIN"/>
    <property type="match status" value="1"/>
</dbReference>
<evidence type="ECO:0000313" key="7">
    <source>
        <dbReference type="EMBL" id="MEQ4485386.1"/>
    </source>
</evidence>
<keyword evidence="8" id="KW-1185">Reference proteome</keyword>
<dbReference type="Gene3D" id="1.10.357.10">
    <property type="entry name" value="Tetracycline Repressor, domain 2"/>
    <property type="match status" value="1"/>
</dbReference>
<dbReference type="PRINTS" id="PR00400">
    <property type="entry name" value="TETREPRESSOR"/>
</dbReference>
<proteinExistence type="predicted"/>
<name>A0ABV1KZG9_9BACL</name>
<feature type="DNA-binding region" description="H-T-H motif" evidence="5">
    <location>
        <begin position="47"/>
        <end position="66"/>
    </location>
</feature>
<evidence type="ECO:0000313" key="8">
    <source>
        <dbReference type="Proteomes" id="UP001493487"/>
    </source>
</evidence>
<evidence type="ECO:0000256" key="1">
    <source>
        <dbReference type="ARBA" id="ARBA00022491"/>
    </source>
</evidence>
<sequence length="244" mass="27888">MARRRIHPPSHILGTEESEPAHIPLDRTRIIQTALQLLNEIGLRDLSMRKIADRLQVKTASLYYHVKDKDELLQWLGDKISENMIEPDPSLPWEEQIVQWCGNFRKLLHSHRDAVEIFNSALALGYGRLTQIEKLFQLFVSAGFQDSQIPWMAAMLKNYVLGFVAEEGQLVDLAGKGDTAVEELGEQYSQFHRHLPEEQFPNMIRLAPYTTSTDWKQEFQFGLGVIIDGFSLKLSSGKTNRGDP</sequence>
<dbReference type="Pfam" id="PF02909">
    <property type="entry name" value="TetR_C_1"/>
    <property type="match status" value="1"/>
</dbReference>
<evidence type="ECO:0000256" key="5">
    <source>
        <dbReference type="PROSITE-ProRule" id="PRU00335"/>
    </source>
</evidence>
<comment type="caution">
    <text evidence="7">The sequence shown here is derived from an EMBL/GenBank/DDBJ whole genome shotgun (WGS) entry which is preliminary data.</text>
</comment>
<evidence type="ECO:0000256" key="4">
    <source>
        <dbReference type="ARBA" id="ARBA00023163"/>
    </source>
</evidence>
<dbReference type="SUPFAM" id="SSF48498">
    <property type="entry name" value="Tetracyclin repressor-like, C-terminal domain"/>
    <property type="match status" value="1"/>
</dbReference>
<gene>
    <name evidence="7" type="ORF">QJS35_23660</name>
</gene>
<dbReference type="SUPFAM" id="SSF46689">
    <property type="entry name" value="Homeodomain-like"/>
    <property type="match status" value="1"/>
</dbReference>
<feature type="domain" description="HTH tetR-type" evidence="6">
    <location>
        <begin position="24"/>
        <end position="84"/>
    </location>
</feature>
<dbReference type="Pfam" id="PF00440">
    <property type="entry name" value="TetR_N"/>
    <property type="match status" value="1"/>
</dbReference>
<dbReference type="EMBL" id="JASKHM010000015">
    <property type="protein sequence ID" value="MEQ4485386.1"/>
    <property type="molecule type" value="Genomic_DNA"/>
</dbReference>
<reference evidence="7 8" key="1">
    <citation type="journal article" date="2023" name="Genome Announc.">
        <title>Pan-Genome Analyses of the Genus Cohnella and Proposal of the Novel Species Cohnella silvisoli sp. nov., Isolated from Forest Soil.</title>
        <authorList>
            <person name="Wang C."/>
            <person name="Mao L."/>
            <person name="Bao G."/>
            <person name="Zhu H."/>
        </authorList>
    </citation>
    <scope>NUCLEOTIDE SEQUENCE [LARGE SCALE GENOMIC DNA]</scope>
    <source>
        <strain evidence="7 8">NL03-T5-1</strain>
    </source>
</reference>
<keyword evidence="4" id="KW-0804">Transcription</keyword>
<keyword evidence="2" id="KW-0805">Transcription regulation</keyword>
<accession>A0ABV1KZG9</accession>
<dbReference type="InterPro" id="IPR003012">
    <property type="entry name" value="Tet_transcr_reg_TetR"/>
</dbReference>